<name>A0A4S2JRU7_9HYME</name>
<dbReference type="Proteomes" id="UP000310200">
    <property type="component" value="Unassembled WGS sequence"/>
</dbReference>
<sequence>MRDISDSRKRRSLCAQPATADVISPIGTSGREGPCPVSVLDISVKVHGKRSGRSKLMPDTEVSRRRGWTSGWLLARQPGLVHLAGRTAQDIGDHEPRPLRHRRRGIASFQAVVIVQIVVPRVQSVGETFHCYAVPIDDVLQPMRLQARHPAQIQTVIGHGDATESGHVVVLLMMDRHHGRRRWFLRATGTCRLSWHVLLSLLCDYVVGVYEDISTPFTLAFQITIVSDERLRAITSIKVRLVQQPSHDWSYLDHVRFESLCLAGLSWSPVTRARIDHFHGKTFVNDYRLEIGPNQILTNVCRLNIRHGENSSIGSAFRFADQTIANAPLLVPGRPYRDSDTPPVLPTTVTFVPIPFVAVKHPANPDRSNLGASAMCHGYAQSGRGEGGAQAPRAEDDGGGRHGSSGRVLHGERGGWERSRVERAVIQASHFQLALLEMEQRSGSSRERREREKERVQRDLAGRGEVPSKRRRVVPSSVNLLREFTNSRGRAGERTSERANSGVWMSERGVFCYVNFFCVPLSSMLKKRLVKHIKEAR</sequence>
<accession>A0A4S2JRU7</accession>
<dbReference type="AlphaFoldDB" id="A0A4S2JRU7"/>
<keyword evidence="3" id="KW-1185">Reference proteome</keyword>
<protein>
    <submittedName>
        <fullName evidence="2">Uncharacterized protein</fullName>
    </submittedName>
</protein>
<evidence type="ECO:0000313" key="3">
    <source>
        <dbReference type="Proteomes" id="UP000310200"/>
    </source>
</evidence>
<proteinExistence type="predicted"/>
<gene>
    <name evidence="2" type="ORF">DBV15_04675</name>
</gene>
<evidence type="ECO:0000313" key="2">
    <source>
        <dbReference type="EMBL" id="TGZ37529.1"/>
    </source>
</evidence>
<evidence type="ECO:0000256" key="1">
    <source>
        <dbReference type="SAM" id="MobiDB-lite"/>
    </source>
</evidence>
<comment type="caution">
    <text evidence="2">The sequence shown here is derived from an EMBL/GenBank/DDBJ whole genome shotgun (WGS) entry which is preliminary data.</text>
</comment>
<feature type="region of interest" description="Disordered" evidence="1">
    <location>
        <begin position="440"/>
        <end position="469"/>
    </location>
</feature>
<dbReference type="EMBL" id="QBLH01003535">
    <property type="protein sequence ID" value="TGZ37529.1"/>
    <property type="molecule type" value="Genomic_DNA"/>
</dbReference>
<feature type="compositionally biased region" description="Basic and acidic residues" evidence="1">
    <location>
        <begin position="440"/>
        <end position="468"/>
    </location>
</feature>
<feature type="region of interest" description="Disordered" evidence="1">
    <location>
        <begin position="381"/>
        <end position="414"/>
    </location>
</feature>
<reference evidence="2 3" key="1">
    <citation type="journal article" date="2019" name="Philos. Trans. R. Soc. Lond., B, Biol. Sci.">
        <title>Ant behaviour and brain gene expression of defending hosts depend on the ecological success of the intruding social parasite.</title>
        <authorList>
            <person name="Kaur R."/>
            <person name="Stoldt M."/>
            <person name="Jongepier E."/>
            <person name="Feldmeyer B."/>
            <person name="Menzel F."/>
            <person name="Bornberg-Bauer E."/>
            <person name="Foitzik S."/>
        </authorList>
    </citation>
    <scope>NUCLEOTIDE SEQUENCE [LARGE SCALE GENOMIC DNA]</scope>
    <source>
        <tissue evidence="2">Whole body</tissue>
    </source>
</reference>
<organism evidence="2 3">
    <name type="scientific">Temnothorax longispinosus</name>
    <dbReference type="NCBI Taxonomy" id="300112"/>
    <lineage>
        <taxon>Eukaryota</taxon>
        <taxon>Metazoa</taxon>
        <taxon>Ecdysozoa</taxon>
        <taxon>Arthropoda</taxon>
        <taxon>Hexapoda</taxon>
        <taxon>Insecta</taxon>
        <taxon>Pterygota</taxon>
        <taxon>Neoptera</taxon>
        <taxon>Endopterygota</taxon>
        <taxon>Hymenoptera</taxon>
        <taxon>Apocrita</taxon>
        <taxon>Aculeata</taxon>
        <taxon>Formicoidea</taxon>
        <taxon>Formicidae</taxon>
        <taxon>Myrmicinae</taxon>
        <taxon>Temnothorax</taxon>
    </lineage>
</organism>